<proteinExistence type="predicted"/>
<gene>
    <name evidence="1" type="ORF">C484_05172</name>
</gene>
<name>M0ABQ9_9EURY</name>
<dbReference type="EMBL" id="AOIL01000014">
    <property type="protein sequence ID" value="ELY94793.1"/>
    <property type="molecule type" value="Genomic_DNA"/>
</dbReference>
<evidence type="ECO:0000313" key="1">
    <source>
        <dbReference type="EMBL" id="ELY94793.1"/>
    </source>
</evidence>
<organism evidence="1 2">
    <name type="scientific">Natrialba taiwanensis DSM 12281</name>
    <dbReference type="NCBI Taxonomy" id="1230458"/>
    <lineage>
        <taxon>Archaea</taxon>
        <taxon>Methanobacteriati</taxon>
        <taxon>Methanobacteriota</taxon>
        <taxon>Stenosarchaea group</taxon>
        <taxon>Halobacteria</taxon>
        <taxon>Halobacteriales</taxon>
        <taxon>Natrialbaceae</taxon>
        <taxon>Natrialba</taxon>
    </lineage>
</organism>
<evidence type="ECO:0000313" key="2">
    <source>
        <dbReference type="Proteomes" id="UP000011648"/>
    </source>
</evidence>
<reference evidence="1 2" key="1">
    <citation type="journal article" date="2014" name="PLoS Genet.">
        <title>Phylogenetically driven sequencing of extremely halophilic archaea reveals strategies for static and dynamic osmo-response.</title>
        <authorList>
            <person name="Becker E.A."/>
            <person name="Seitzer P.M."/>
            <person name="Tritt A."/>
            <person name="Larsen D."/>
            <person name="Krusor M."/>
            <person name="Yao A.I."/>
            <person name="Wu D."/>
            <person name="Madern D."/>
            <person name="Eisen J.A."/>
            <person name="Darling A.E."/>
            <person name="Facciotti M.T."/>
        </authorList>
    </citation>
    <scope>NUCLEOTIDE SEQUENCE [LARGE SCALE GENOMIC DNA]</scope>
    <source>
        <strain evidence="1 2">DSM 12281</strain>
    </source>
</reference>
<protein>
    <submittedName>
        <fullName evidence="1">Uncharacterized protein</fullName>
    </submittedName>
</protein>
<keyword evidence="2" id="KW-1185">Reference proteome</keyword>
<accession>M0ABQ9</accession>
<comment type="caution">
    <text evidence="1">The sequence shown here is derived from an EMBL/GenBank/DDBJ whole genome shotgun (WGS) entry which is preliminary data.</text>
</comment>
<sequence length="75" mass="8887">MLWGKFREEIGPARIKDDQYVPLLLNGAFTVVYPLSKLDQRAFYRFFRGQSTSRESPMFVHGLAVLREKIRESHW</sequence>
<dbReference type="AlphaFoldDB" id="M0ABQ9"/>
<dbReference type="Proteomes" id="UP000011648">
    <property type="component" value="Unassembled WGS sequence"/>
</dbReference>